<feature type="compositionally biased region" description="Polar residues" evidence="1">
    <location>
        <begin position="1"/>
        <end position="10"/>
    </location>
</feature>
<keyword evidence="2" id="KW-0812">Transmembrane</keyword>
<evidence type="ECO:0000259" key="3">
    <source>
        <dbReference type="Pfam" id="PF09995"/>
    </source>
</evidence>
<dbReference type="GO" id="GO:0016491">
    <property type="term" value="F:oxidoreductase activity"/>
    <property type="evidence" value="ECO:0007669"/>
    <property type="project" value="InterPro"/>
</dbReference>
<dbReference type="Pfam" id="PF09995">
    <property type="entry name" value="MPAB_Lcp_cat"/>
    <property type="match status" value="1"/>
</dbReference>
<keyword evidence="2" id="KW-1133">Transmembrane helix</keyword>
<dbReference type="AlphaFoldDB" id="A0A9P5D6N5"/>
<evidence type="ECO:0000256" key="2">
    <source>
        <dbReference type="SAM" id="Phobius"/>
    </source>
</evidence>
<evidence type="ECO:0000313" key="4">
    <source>
        <dbReference type="EMBL" id="KAF4123694.1"/>
    </source>
</evidence>
<dbReference type="GeneID" id="55972620"/>
<organism evidence="4 5">
    <name type="scientific">Geosmithia morbida</name>
    <dbReference type="NCBI Taxonomy" id="1094350"/>
    <lineage>
        <taxon>Eukaryota</taxon>
        <taxon>Fungi</taxon>
        <taxon>Dikarya</taxon>
        <taxon>Ascomycota</taxon>
        <taxon>Pezizomycotina</taxon>
        <taxon>Sordariomycetes</taxon>
        <taxon>Hypocreomycetidae</taxon>
        <taxon>Hypocreales</taxon>
        <taxon>Bionectriaceae</taxon>
        <taxon>Geosmithia</taxon>
    </lineage>
</organism>
<feature type="region of interest" description="Disordered" evidence="1">
    <location>
        <begin position="1"/>
        <end position="20"/>
    </location>
</feature>
<feature type="compositionally biased region" description="Low complexity" evidence="1">
    <location>
        <begin position="67"/>
        <end position="80"/>
    </location>
</feature>
<dbReference type="RefSeq" id="XP_035322346.1">
    <property type="nucleotide sequence ID" value="XM_035468365.1"/>
</dbReference>
<accession>A0A9P5D6N5</accession>
<feature type="region of interest" description="Disordered" evidence="1">
    <location>
        <begin position="54"/>
        <end position="80"/>
    </location>
</feature>
<dbReference type="InterPro" id="IPR037473">
    <property type="entry name" value="Lcp-like"/>
</dbReference>
<keyword evidence="5" id="KW-1185">Reference proteome</keyword>
<dbReference type="OrthoDB" id="6361347at2759"/>
<reference evidence="4" key="1">
    <citation type="submission" date="2020-03" db="EMBL/GenBank/DDBJ databases">
        <title>Site-based positive gene gene selection in Geosmithia morbida across the United States reveals a broad range of putative effectors and factors for local host and environmental adapation.</title>
        <authorList>
            <person name="Onufrak A."/>
            <person name="Murdoch R.W."/>
            <person name="Gazis R."/>
            <person name="Huff M."/>
            <person name="Staton M."/>
            <person name="Klingeman W."/>
            <person name="Hadziabdic D."/>
        </authorList>
    </citation>
    <scope>NUCLEOTIDE SEQUENCE</scope>
    <source>
        <strain evidence="4">1262</strain>
    </source>
</reference>
<evidence type="ECO:0000256" key="1">
    <source>
        <dbReference type="SAM" id="MobiDB-lite"/>
    </source>
</evidence>
<comment type="caution">
    <text evidence="4">The sequence shown here is derived from an EMBL/GenBank/DDBJ whole genome shotgun (WGS) entry which is preliminary data.</text>
</comment>
<feature type="domain" description="ER-bound oxygenase mpaB/mpaB'/Rubber oxygenase catalytic" evidence="3">
    <location>
        <begin position="151"/>
        <end position="376"/>
    </location>
</feature>
<dbReference type="Proteomes" id="UP000749293">
    <property type="component" value="Unassembled WGS sequence"/>
</dbReference>
<name>A0A9P5D6N5_9HYPO</name>
<dbReference type="PANTHER" id="PTHR37539:SF1">
    <property type="entry name" value="ER-BOUND OXYGENASE MPAB_MPAB'_RUBBER OXYGENASE CATALYTIC DOMAIN-CONTAINING PROTEIN"/>
    <property type="match status" value="1"/>
</dbReference>
<feature type="transmembrane region" description="Helical" evidence="2">
    <location>
        <begin position="459"/>
        <end position="478"/>
    </location>
</feature>
<gene>
    <name evidence="4" type="ORF">GMORB2_6395</name>
</gene>
<proteinExistence type="predicted"/>
<dbReference type="InterPro" id="IPR018713">
    <property type="entry name" value="MPAB/Lcp_cat_dom"/>
</dbReference>
<protein>
    <recommendedName>
        <fullName evidence="3">ER-bound oxygenase mpaB/mpaB'/Rubber oxygenase catalytic domain-containing protein</fullName>
    </recommendedName>
</protein>
<sequence length="505" mass="55924">MQATTPNQVPGTPARSCGHEFTWTDQHPRIQDIRRLLYTYDTLGSEAMAKIDAISPLPSHSGPPDPSSAHNSSSSSSKCPFSTRDPYAILEKGAHSDPVLHRLWNEVNTPPDWVDWDQISRGQRVVYRYHGQMMLGLLFNSLLGGMGGWRVCETLDKTGGFGPQVTRRRLLETAQHFLEVVRDVDSVKPGGAGFVSSVRVRLLHATVRRRILQLQGESSESSGSSSSRDGKGLYYDVEACGVPINHLHQMATIDAYSTSLVFLSLPRQGVRLSPREAADFLALWRWVGYVMGTPVDCMATTLGAKMSFESILVSEVRPSDKSRVLANNILTSQANAPPLFASRGFLAAVTYRLIGEDMAVDLAIDAPSAAERVLAWAQSRLSWIDSAVYPWLPDVLRERRDRRFIQNSYHFIMDKASGGMGRPTKFPFKYRPAHGKSTGMASYTVPGSVILRSMDPARFVLGVSICLVVLVGLLGWSVQAVLPWEEVVVHHRVPRFAVPSEQVFY</sequence>
<evidence type="ECO:0000313" key="5">
    <source>
        <dbReference type="Proteomes" id="UP000749293"/>
    </source>
</evidence>
<dbReference type="EMBL" id="JAANYQ010000006">
    <property type="protein sequence ID" value="KAF4123694.1"/>
    <property type="molecule type" value="Genomic_DNA"/>
</dbReference>
<dbReference type="PANTHER" id="PTHR37539">
    <property type="entry name" value="SECRETED PROTEIN-RELATED"/>
    <property type="match status" value="1"/>
</dbReference>
<keyword evidence="2" id="KW-0472">Membrane</keyword>